<name>A0A5N8WZ20_9ACTN</name>
<dbReference type="RefSeq" id="WP_152866556.1">
    <property type="nucleotide sequence ID" value="NZ_VMNX01000132.1"/>
</dbReference>
<dbReference type="EMBL" id="VMNX01000132">
    <property type="protein sequence ID" value="MPY52322.1"/>
    <property type="molecule type" value="Genomic_DNA"/>
</dbReference>
<evidence type="ECO:0000313" key="1">
    <source>
        <dbReference type="EMBL" id="MPY52322.1"/>
    </source>
</evidence>
<organism evidence="1 2">
    <name type="scientific">Streptomyces acidicola</name>
    <dbReference type="NCBI Taxonomy" id="2596892"/>
    <lineage>
        <taxon>Bacteria</taxon>
        <taxon>Bacillati</taxon>
        <taxon>Actinomycetota</taxon>
        <taxon>Actinomycetes</taxon>
        <taxon>Kitasatosporales</taxon>
        <taxon>Streptomycetaceae</taxon>
        <taxon>Streptomyces</taxon>
    </lineage>
</organism>
<accession>A0A5N8WZ20</accession>
<proteinExistence type="predicted"/>
<gene>
    <name evidence="1" type="ORF">FPZ41_28620</name>
</gene>
<keyword evidence="2" id="KW-1185">Reference proteome</keyword>
<sequence>MAAEVERAAAAYRRFTEPVAHGGNAETLMASSRDGGAASLRGLGFPGIVLGGSGDVPAFVEGRLLAPLAAYDERRGTGLLHTVETCVRCDRLRLAGTGAGS</sequence>
<dbReference type="Proteomes" id="UP000373149">
    <property type="component" value="Unassembled WGS sequence"/>
</dbReference>
<evidence type="ECO:0000313" key="2">
    <source>
        <dbReference type="Proteomes" id="UP000373149"/>
    </source>
</evidence>
<dbReference type="AlphaFoldDB" id="A0A5N8WZ20"/>
<protein>
    <submittedName>
        <fullName evidence="1">Uncharacterized protein</fullName>
    </submittedName>
</protein>
<reference evidence="1 2" key="1">
    <citation type="submission" date="2019-09" db="EMBL/GenBank/DDBJ databases">
        <authorList>
            <person name="Duangmal K."/>
            <person name="Teo W.F.A."/>
            <person name="Lipun K."/>
        </authorList>
    </citation>
    <scope>NUCLEOTIDE SEQUENCE [LARGE SCALE GENOMIC DNA]</scope>
    <source>
        <strain evidence="1 2">K1PN6</strain>
    </source>
</reference>
<comment type="caution">
    <text evidence="1">The sequence shown here is derived from an EMBL/GenBank/DDBJ whole genome shotgun (WGS) entry which is preliminary data.</text>
</comment>